<dbReference type="Pfam" id="PF00520">
    <property type="entry name" value="Ion_trans"/>
    <property type="match status" value="2"/>
</dbReference>
<evidence type="ECO:0000256" key="3">
    <source>
        <dbReference type="ARBA" id="ARBA00022989"/>
    </source>
</evidence>
<sequence length="417" mass="48431">IFTLIVNILIFFSCILLALDSHKLKQNSQLYTFIEACNVIFAILFTVEMILKFAALGVIKYPFFAKRTYHHVTTEGDLHKWKVICRQQFEKTYKLLPEYKDVDQYRRGGIYDCVQCVKKPDANVPNDVYYIAHYMFTEQKFNIRFLFIKEAENRYRYKGSYLLNETTHRRWAPFEDNGVNHGCNWDDELHQVCTSVLLSDANTNAYFTSNWNRLDAFVVFVSLLSLIFPSITFLRSLRAIRPLRIAARNPRIKLVLNTLMAAIIPAGSSILFAGLFMLILAIVGVQFLSGRMSYCSIFDDGMDYSLVPEEIRYDLAKEECHSTEEHPNVRWVTNVFNFDNILNGFVTVFVLSAWDGWNLIMWNAVDATEIGEAPKRDNHPEYAAFFVLVLIVGTFIQPFFLFFFLIVQFFIISFAFA</sequence>
<comment type="caution">
    <text evidence="7">The sequence shown here is derived from an EMBL/GenBank/DDBJ whole genome shotgun (WGS) entry which is preliminary data.</text>
</comment>
<dbReference type="AlphaFoldDB" id="X6NKX1"/>
<dbReference type="GO" id="GO:0005248">
    <property type="term" value="F:voltage-gated sodium channel activity"/>
    <property type="evidence" value="ECO:0007669"/>
    <property type="project" value="TreeGrafter"/>
</dbReference>
<evidence type="ECO:0000256" key="1">
    <source>
        <dbReference type="ARBA" id="ARBA00004141"/>
    </source>
</evidence>
<feature type="domain" description="Ion transport" evidence="6">
    <location>
        <begin position="203"/>
        <end position="396"/>
    </location>
</feature>
<keyword evidence="8" id="KW-1185">Reference proteome</keyword>
<feature type="transmembrane region" description="Helical" evidence="5">
    <location>
        <begin position="254"/>
        <end position="283"/>
    </location>
</feature>
<feature type="transmembrane region" description="Helical" evidence="5">
    <location>
        <begin position="383"/>
        <end position="416"/>
    </location>
</feature>
<evidence type="ECO:0000259" key="6">
    <source>
        <dbReference type="Pfam" id="PF00520"/>
    </source>
</evidence>
<evidence type="ECO:0000313" key="7">
    <source>
        <dbReference type="EMBL" id="ETO26027.1"/>
    </source>
</evidence>
<feature type="transmembrane region" description="Helical" evidence="5">
    <location>
        <begin position="216"/>
        <end position="234"/>
    </location>
</feature>
<dbReference type="GO" id="GO:0001518">
    <property type="term" value="C:voltage-gated sodium channel complex"/>
    <property type="evidence" value="ECO:0007669"/>
    <property type="project" value="TreeGrafter"/>
</dbReference>
<feature type="non-terminal residue" evidence="7">
    <location>
        <position position="1"/>
    </location>
</feature>
<keyword evidence="2 5" id="KW-0812">Transmembrane</keyword>
<name>X6NKX1_RETFI</name>
<evidence type="ECO:0000256" key="4">
    <source>
        <dbReference type="ARBA" id="ARBA00023136"/>
    </source>
</evidence>
<feature type="transmembrane region" description="Helical" evidence="5">
    <location>
        <begin position="341"/>
        <end position="362"/>
    </location>
</feature>
<evidence type="ECO:0000313" key="8">
    <source>
        <dbReference type="Proteomes" id="UP000023152"/>
    </source>
</evidence>
<accession>X6NKX1</accession>
<feature type="domain" description="Ion transport" evidence="6">
    <location>
        <begin position="1"/>
        <end position="61"/>
    </location>
</feature>
<reference evidence="7 8" key="1">
    <citation type="journal article" date="2013" name="Curr. Biol.">
        <title>The Genome of the Foraminiferan Reticulomyxa filosa.</title>
        <authorList>
            <person name="Glockner G."/>
            <person name="Hulsmann N."/>
            <person name="Schleicher M."/>
            <person name="Noegel A.A."/>
            <person name="Eichinger L."/>
            <person name="Gallinger C."/>
            <person name="Pawlowski J."/>
            <person name="Sierra R."/>
            <person name="Euteneuer U."/>
            <person name="Pillet L."/>
            <person name="Moustafa A."/>
            <person name="Platzer M."/>
            <person name="Groth M."/>
            <person name="Szafranski K."/>
            <person name="Schliwa M."/>
        </authorList>
    </citation>
    <scope>NUCLEOTIDE SEQUENCE [LARGE SCALE GENOMIC DNA]</scope>
</reference>
<dbReference type="InterPro" id="IPR027359">
    <property type="entry name" value="Volt_channel_dom_sf"/>
</dbReference>
<evidence type="ECO:0000256" key="5">
    <source>
        <dbReference type="SAM" id="Phobius"/>
    </source>
</evidence>
<dbReference type="Gene3D" id="1.20.120.350">
    <property type="entry name" value="Voltage-gated potassium channels. Chain C"/>
    <property type="match status" value="2"/>
</dbReference>
<protein>
    <recommendedName>
        <fullName evidence="6">Ion transport domain-containing protein</fullName>
    </recommendedName>
</protein>
<dbReference type="InterPro" id="IPR043203">
    <property type="entry name" value="VGCC_Ca_Na"/>
</dbReference>
<dbReference type="PANTHER" id="PTHR10037:SF62">
    <property type="entry name" value="SODIUM CHANNEL PROTEIN 60E"/>
    <property type="match status" value="1"/>
</dbReference>
<dbReference type="EMBL" id="ASPP01008133">
    <property type="protein sequence ID" value="ETO26027.1"/>
    <property type="molecule type" value="Genomic_DNA"/>
</dbReference>
<dbReference type="PANTHER" id="PTHR10037">
    <property type="entry name" value="VOLTAGE-GATED CATION CHANNEL CALCIUM AND SODIUM"/>
    <property type="match status" value="1"/>
</dbReference>
<dbReference type="SUPFAM" id="SSF81324">
    <property type="entry name" value="Voltage-gated potassium channels"/>
    <property type="match status" value="2"/>
</dbReference>
<organism evidence="7 8">
    <name type="scientific">Reticulomyxa filosa</name>
    <dbReference type="NCBI Taxonomy" id="46433"/>
    <lineage>
        <taxon>Eukaryota</taxon>
        <taxon>Sar</taxon>
        <taxon>Rhizaria</taxon>
        <taxon>Retaria</taxon>
        <taxon>Foraminifera</taxon>
        <taxon>Monothalamids</taxon>
        <taxon>Reticulomyxidae</taxon>
        <taxon>Reticulomyxa</taxon>
    </lineage>
</organism>
<evidence type="ECO:0000256" key="2">
    <source>
        <dbReference type="ARBA" id="ARBA00022692"/>
    </source>
</evidence>
<dbReference type="OrthoDB" id="2984333at2759"/>
<keyword evidence="3 5" id="KW-1133">Transmembrane helix</keyword>
<keyword evidence="4 5" id="KW-0472">Membrane</keyword>
<dbReference type="InterPro" id="IPR005821">
    <property type="entry name" value="Ion_trans_dom"/>
</dbReference>
<gene>
    <name evidence="7" type="ORF">RFI_11108</name>
</gene>
<feature type="transmembrane region" description="Helical" evidence="5">
    <location>
        <begin position="36"/>
        <end position="59"/>
    </location>
</feature>
<feature type="transmembrane region" description="Helical" evidence="5">
    <location>
        <begin position="6"/>
        <end position="24"/>
    </location>
</feature>
<dbReference type="Gene3D" id="1.10.287.70">
    <property type="match status" value="1"/>
</dbReference>
<dbReference type="Proteomes" id="UP000023152">
    <property type="component" value="Unassembled WGS sequence"/>
</dbReference>
<proteinExistence type="predicted"/>
<comment type="subcellular location">
    <subcellularLocation>
        <location evidence="1">Membrane</location>
        <topology evidence="1">Multi-pass membrane protein</topology>
    </subcellularLocation>
</comment>